<protein>
    <submittedName>
        <fullName evidence="2">Uncharacterized protein</fullName>
    </submittedName>
</protein>
<feature type="region of interest" description="Disordered" evidence="1">
    <location>
        <begin position="1"/>
        <end position="20"/>
    </location>
</feature>
<feature type="region of interest" description="Disordered" evidence="1">
    <location>
        <begin position="330"/>
        <end position="354"/>
    </location>
</feature>
<name>A0AAX6MAQ6_9PEZI</name>
<proteinExistence type="predicted"/>
<reference evidence="2 3" key="1">
    <citation type="journal article" date="2024" name="Front Chem Biol">
        <title>Unveiling the potential of Daldinia eschscholtzii MFLUCC 19-0629 through bioactivity and bioinformatics studies for enhanced sustainable agriculture production.</title>
        <authorList>
            <person name="Brooks S."/>
            <person name="Weaver J.A."/>
            <person name="Klomchit A."/>
            <person name="Alharthi S.A."/>
            <person name="Onlamun T."/>
            <person name="Nurani R."/>
            <person name="Vong T.K."/>
            <person name="Alberti F."/>
            <person name="Greco C."/>
        </authorList>
    </citation>
    <scope>NUCLEOTIDE SEQUENCE [LARGE SCALE GENOMIC DNA]</scope>
    <source>
        <strain evidence="2">MFLUCC 19-0629</strain>
    </source>
</reference>
<gene>
    <name evidence="2" type="ORF">Daesc_009355</name>
</gene>
<organism evidence="2 3">
    <name type="scientific">Daldinia eschscholtzii</name>
    <dbReference type="NCBI Taxonomy" id="292717"/>
    <lineage>
        <taxon>Eukaryota</taxon>
        <taxon>Fungi</taxon>
        <taxon>Dikarya</taxon>
        <taxon>Ascomycota</taxon>
        <taxon>Pezizomycotina</taxon>
        <taxon>Sordariomycetes</taxon>
        <taxon>Xylariomycetidae</taxon>
        <taxon>Xylariales</taxon>
        <taxon>Hypoxylaceae</taxon>
        <taxon>Daldinia</taxon>
    </lineage>
</organism>
<dbReference type="AlphaFoldDB" id="A0AAX6MAQ6"/>
<keyword evidence="3" id="KW-1185">Reference proteome</keyword>
<comment type="caution">
    <text evidence="2">The sequence shown here is derived from an EMBL/GenBank/DDBJ whole genome shotgun (WGS) entry which is preliminary data.</text>
</comment>
<accession>A0AAX6MAQ6</accession>
<evidence type="ECO:0000313" key="3">
    <source>
        <dbReference type="Proteomes" id="UP001369815"/>
    </source>
</evidence>
<evidence type="ECO:0000313" key="2">
    <source>
        <dbReference type="EMBL" id="KAK6949281.1"/>
    </source>
</evidence>
<dbReference type="Proteomes" id="UP001369815">
    <property type="component" value="Unassembled WGS sequence"/>
</dbReference>
<evidence type="ECO:0000256" key="1">
    <source>
        <dbReference type="SAM" id="MobiDB-lite"/>
    </source>
</evidence>
<feature type="compositionally biased region" description="Basic and acidic residues" evidence="1">
    <location>
        <begin position="330"/>
        <end position="345"/>
    </location>
</feature>
<dbReference type="EMBL" id="JBANMG010000009">
    <property type="protein sequence ID" value="KAK6949281.1"/>
    <property type="molecule type" value="Genomic_DNA"/>
</dbReference>
<sequence length="354" mass="37264">MAHSKEEARGGPSTAVELPATMPTTAPNAVELPASVPITRPNAVELPASVPASVPAATLTAVELPGTVPTTVPTTNSPFNFPPVSELPPYTISPTTPNDHRPIAIPQIKPKSTSPLVEAFPPSLLRHGIPRETWLGFVRTLSGFLAATVSQKAISHAGDMAQHVGGVPKRFGKETMAHIKASGHNIKETAKSGNVVGAAAHVVGATIGIPVATALRAVGAAVSLPFAALDAVSREPKTPKERAVAYAAAANVKWLHRCGLEAHLLDTAELGHLLGLSVNDLLRIALGAYDPNSAGQLGALGAYIAELDIRNPDMLELGAGTFWLVVTETGEGHEDTRENDRGKDRERHRRHREY</sequence>